<keyword evidence="1" id="KW-0472">Membrane</keyword>
<keyword evidence="3" id="KW-1185">Reference proteome</keyword>
<dbReference type="Proteomes" id="UP000000585">
    <property type="component" value="Chromosome"/>
</dbReference>
<dbReference type="KEGG" id="spn:SP_1217"/>
<sequence length="47" mass="5655">MLEIDLTVLIDLSYSYFILLYFYENLKKSVKSWISLICINKIVYMVD</sequence>
<feature type="transmembrane region" description="Helical" evidence="1">
    <location>
        <begin position="6"/>
        <end position="23"/>
    </location>
</feature>
<name>A0A0H2UQ69_STRPN</name>
<evidence type="ECO:0000313" key="3">
    <source>
        <dbReference type="Proteomes" id="UP000000585"/>
    </source>
</evidence>
<dbReference type="PaxDb" id="170187-SP_1217"/>
<accession>A0A0H2UQ69</accession>
<keyword evidence="1" id="KW-1133">Transmembrane helix</keyword>
<gene>
    <name evidence="2" type="ordered locus">SP_1217</name>
</gene>
<dbReference type="EnsemblBacteria" id="AAK75323">
    <property type="protein sequence ID" value="AAK75323"/>
    <property type="gene ID" value="SP_1217"/>
</dbReference>
<proteinExistence type="predicted"/>
<organism evidence="2 3">
    <name type="scientific">Streptococcus pneumoniae serotype 4 (strain ATCC BAA-334 / TIGR4)</name>
    <dbReference type="NCBI Taxonomy" id="170187"/>
    <lineage>
        <taxon>Bacteria</taxon>
        <taxon>Bacillati</taxon>
        <taxon>Bacillota</taxon>
        <taxon>Bacilli</taxon>
        <taxon>Lactobacillales</taxon>
        <taxon>Streptococcaceae</taxon>
        <taxon>Streptococcus</taxon>
    </lineage>
</organism>
<protein>
    <submittedName>
        <fullName evidence="2">Uncharacterized protein</fullName>
    </submittedName>
</protein>
<evidence type="ECO:0000313" key="2">
    <source>
        <dbReference type="EMBL" id="AAK75323.1"/>
    </source>
</evidence>
<evidence type="ECO:0000256" key="1">
    <source>
        <dbReference type="SAM" id="Phobius"/>
    </source>
</evidence>
<dbReference type="EMBL" id="AE005672">
    <property type="protein sequence ID" value="AAK75323.1"/>
    <property type="molecule type" value="Genomic_DNA"/>
</dbReference>
<dbReference type="AlphaFoldDB" id="A0A0H2UQ69"/>
<keyword evidence="1" id="KW-0812">Transmembrane</keyword>
<reference evidence="2 3" key="1">
    <citation type="journal article" date="2001" name="Science">
        <title>Complete genome sequence of a virulent isolate of Streptococcus pneumoniae.</title>
        <authorList>
            <person name="Tettelin H."/>
            <person name="Nelson K.E."/>
            <person name="Paulsen I.T."/>
            <person name="Eisen J.A."/>
            <person name="Read T.D."/>
            <person name="Peterson S."/>
            <person name="Heidelberg J."/>
            <person name="DeBoy R.T."/>
            <person name="Haft D.H."/>
            <person name="Dodson R.J."/>
            <person name="Durkin A.S."/>
            <person name="Gwinn M."/>
            <person name="Kolonay J.F."/>
            <person name="Nelson W.C."/>
            <person name="Peterson J.D."/>
            <person name="Umayam L.A."/>
            <person name="White O."/>
            <person name="Salzberg S.L."/>
            <person name="Lewis M.R."/>
            <person name="Radune D."/>
            <person name="Holtzapple E."/>
            <person name="Khouri H."/>
            <person name="Wolf A.M."/>
            <person name="Utterback T.R."/>
            <person name="Hansen C.L."/>
            <person name="McDonald L.A."/>
            <person name="Feldblyum T.V."/>
            <person name="Angiuoli S."/>
            <person name="Dickinson T."/>
            <person name="Hickey E.K."/>
            <person name="Holt I.E."/>
            <person name="Loftus B.J."/>
            <person name="Yang F."/>
            <person name="Smith H.O."/>
            <person name="Venter J.C."/>
            <person name="Dougherty B.A."/>
            <person name="Morrison D.A."/>
            <person name="Hollingshead S.K."/>
            <person name="Fraser C.M."/>
        </authorList>
    </citation>
    <scope>NUCLEOTIDE SEQUENCE [LARGE SCALE GENOMIC DNA]</scope>
    <source>
        <strain evidence="3">ATCC BAA-334 / TIGR4</strain>
    </source>
</reference>